<dbReference type="InterPro" id="IPR048395">
    <property type="entry name" value="Glyco_hydro_31_C"/>
</dbReference>
<evidence type="ECO:0000256" key="8">
    <source>
        <dbReference type="ARBA" id="ARBA00022525"/>
    </source>
</evidence>
<feature type="domain" description="Glycoside hydrolase family 31 TIM barrel" evidence="19">
    <location>
        <begin position="281"/>
        <end position="716"/>
    </location>
</feature>
<gene>
    <name evidence="22" type="ORF">QBC38DRAFT_469906</name>
</gene>
<keyword evidence="23" id="KW-1185">Reference proteome</keyword>
<dbReference type="PANTHER" id="PTHR22762">
    <property type="entry name" value="ALPHA-GLUCOSIDASE"/>
    <property type="match status" value="1"/>
</dbReference>
<feature type="signal peptide" evidence="18">
    <location>
        <begin position="1"/>
        <end position="19"/>
    </location>
</feature>
<dbReference type="Proteomes" id="UP001301958">
    <property type="component" value="Unassembled WGS sequence"/>
</dbReference>
<dbReference type="Gene3D" id="2.60.40.1760">
    <property type="entry name" value="glycosyl hydrolase (family 31)"/>
    <property type="match status" value="1"/>
</dbReference>
<evidence type="ECO:0000256" key="11">
    <source>
        <dbReference type="ARBA" id="ARBA00023180"/>
    </source>
</evidence>
<proteinExistence type="inferred from homology"/>
<comment type="catalytic activity">
    <reaction evidence="1">
        <text>Hydrolysis of terminal, non-reducing beta-D-glucosyl residues with release of beta-D-glucose.</text>
        <dbReference type="EC" id="3.2.1.21"/>
    </reaction>
</comment>
<evidence type="ECO:0000313" key="23">
    <source>
        <dbReference type="Proteomes" id="UP001301958"/>
    </source>
</evidence>
<sequence>MIGPHLLSVVGLLAGFSSAALVPKDVSSANLNSKPLSACPGYKATNIKTSSNGLTADLTLAGAPCNTYGKDLEKLRLQVTYETDNRLHVKIQDPEEQVYQVPESVFSRPSASSKISSRSSSLEFKYKANPFSFSIVRKKTNEVLFDTSSVPLVFQSQYLRLRTSLPENPNLYGLGEHWDPLRLKTDNYIRTLWNQDSYATPTDSNLYGSHPVYFEHRKRGGTHGVFFLNSNGMDVIIAKEKNGKQYLEYNTLGGVFDFYFFAGAGPVEVAKEYKDVVGSVAMMPYWSFGLQNCRYGYRDVFEVAEVVQNYSIAQIPLEVMWTDIDYMDRRMVFTNDPLRFPMPVFRKLVDTLHSRKQKYIVMVDPAVAYSDNPAAVRGIEDGVFLKRPDNGSEYLGVVWPGVSIFPDWFAANITRYWNNEFAEFFDGDTGLDIDGLWIDMNEPSSFGCFFPCDDPYTSAIGFPPEPPAVRSHSPRPLPGWPCEFQPEGSACKREEVTSSANVISVKRERLPPAQVAPRATKWQGLPGRDLLYPKYAIHNKAAYMDSWNAEQGGISNKTVNTNVIHQNGLAEYDVHNLYGSMMSIQSRDAMESRRPGLRPFVITRSTFAGAGTKVGKWLGDNVADWDGYRGAIRAMLAFGAIYQVPMVGADVCGFVGTTTESLCARWTTAAAFAPFYRVHNDLGAAPQELYRWETVAAAARKVVDIRYRLLDYIYTAMQQQTVDGTPLVNPMFYLYPTDEKTFGLDLQYFYGPGLLVAPVTQEGSTEVDVYLPSDIFYDFYTHKKIQGNGKMIRVKNQGLEDIPLYYKGGVIFPLRIKSAMTTDEVREQDFELIVALGSDGTARGKLYLDDGVSIVQKGTTEVEFSYSSRGVLSAKGKFGYKTKSKIVKVTVLGGKGKKGGKRQENEEEIVEEVEIKVDLGLDGEFEIEVDV</sequence>
<evidence type="ECO:0000256" key="7">
    <source>
        <dbReference type="ARBA" id="ARBA00014002"/>
    </source>
</evidence>
<evidence type="ECO:0000256" key="9">
    <source>
        <dbReference type="ARBA" id="ARBA00022729"/>
    </source>
</evidence>
<dbReference type="EC" id="3.2.1.20" evidence="5"/>
<keyword evidence="15" id="KW-0624">Polysaccharide degradation</keyword>
<evidence type="ECO:0000256" key="15">
    <source>
        <dbReference type="ARBA" id="ARBA00023326"/>
    </source>
</evidence>
<dbReference type="GO" id="GO:0005576">
    <property type="term" value="C:extracellular region"/>
    <property type="evidence" value="ECO:0007669"/>
    <property type="project" value="UniProtKB-SubCell"/>
</dbReference>
<keyword evidence="12" id="KW-0119">Carbohydrate metabolism</keyword>
<keyword evidence="14" id="KW-0961">Cell wall biogenesis/degradation</keyword>
<comment type="function">
    <text evidence="16">Glucosidase involved in the degradation of cellulosic biomass. Has both alpha- and beta-glucosidase activity.</text>
</comment>
<dbReference type="Pfam" id="PF01055">
    <property type="entry name" value="Glyco_hydro_31_2nd"/>
    <property type="match status" value="1"/>
</dbReference>
<keyword evidence="13 17" id="KW-0326">Glycosidase</keyword>
<dbReference type="SUPFAM" id="SSF51011">
    <property type="entry name" value="Glycosyl hydrolase domain"/>
    <property type="match status" value="1"/>
</dbReference>
<evidence type="ECO:0000256" key="12">
    <source>
        <dbReference type="ARBA" id="ARBA00023277"/>
    </source>
</evidence>
<dbReference type="GO" id="GO:0008422">
    <property type="term" value="F:beta-glucosidase activity"/>
    <property type="evidence" value="ECO:0007669"/>
    <property type="project" value="UniProtKB-EC"/>
</dbReference>
<evidence type="ECO:0000256" key="13">
    <source>
        <dbReference type="ARBA" id="ARBA00023295"/>
    </source>
</evidence>
<dbReference type="InterPro" id="IPR030458">
    <property type="entry name" value="Glyco_hydro_31_AS"/>
</dbReference>
<dbReference type="CDD" id="cd14752">
    <property type="entry name" value="GH31_N"/>
    <property type="match status" value="1"/>
</dbReference>
<keyword evidence="8" id="KW-0964">Secreted</keyword>
<feature type="domain" description="Glycosyl hydrolase family 31 C-terminal" evidence="21">
    <location>
        <begin position="724"/>
        <end position="811"/>
    </location>
</feature>
<reference evidence="22" key="2">
    <citation type="submission" date="2023-05" db="EMBL/GenBank/DDBJ databases">
        <authorList>
            <consortium name="Lawrence Berkeley National Laboratory"/>
            <person name="Steindorff A."/>
            <person name="Hensen N."/>
            <person name="Bonometti L."/>
            <person name="Westerberg I."/>
            <person name="Brannstrom I.O."/>
            <person name="Guillou S."/>
            <person name="Cros-Aarteil S."/>
            <person name="Calhoun S."/>
            <person name="Haridas S."/>
            <person name="Kuo A."/>
            <person name="Mondo S."/>
            <person name="Pangilinan J."/>
            <person name="Riley R."/>
            <person name="Labutti K."/>
            <person name="Andreopoulos B."/>
            <person name="Lipzen A."/>
            <person name="Chen C."/>
            <person name="Yanf M."/>
            <person name="Daum C."/>
            <person name="Ng V."/>
            <person name="Clum A."/>
            <person name="Ohm R."/>
            <person name="Martin F."/>
            <person name="Silar P."/>
            <person name="Natvig D."/>
            <person name="Lalanne C."/>
            <person name="Gautier V."/>
            <person name="Ament-Velasquez S.L."/>
            <person name="Kruys A."/>
            <person name="Hutchinson M.I."/>
            <person name="Powell A.J."/>
            <person name="Barry K."/>
            <person name="Miller A.N."/>
            <person name="Grigoriev I.V."/>
            <person name="Debuchy R."/>
            <person name="Gladieux P."/>
            <person name="Thoren M.H."/>
            <person name="Johannesson H."/>
        </authorList>
    </citation>
    <scope>NUCLEOTIDE SEQUENCE</scope>
    <source>
        <strain evidence="22">CBS 990.96</strain>
    </source>
</reference>
<comment type="similarity">
    <text evidence="4 17">Belongs to the glycosyl hydrolase 31 family.</text>
</comment>
<keyword evidence="10 17" id="KW-0378">Hydrolase</keyword>
<feature type="chain" id="PRO_5042845822" description="Probable alpha/beta-glucosidase agdC" evidence="18">
    <location>
        <begin position="20"/>
        <end position="931"/>
    </location>
</feature>
<dbReference type="PROSITE" id="PS00129">
    <property type="entry name" value="GLYCOSYL_HYDROL_F31_1"/>
    <property type="match status" value="1"/>
</dbReference>
<dbReference type="GO" id="GO:0030246">
    <property type="term" value="F:carbohydrate binding"/>
    <property type="evidence" value="ECO:0007669"/>
    <property type="project" value="InterPro"/>
</dbReference>
<accession>A0AAN7BVL9</accession>
<feature type="domain" description="Glycoside hydrolase family 31 N-terminal" evidence="20">
    <location>
        <begin position="84"/>
        <end position="232"/>
    </location>
</feature>
<comment type="caution">
    <text evidence="22">The sequence shown here is derived from an EMBL/GenBank/DDBJ whole genome shotgun (WGS) entry which is preliminary data.</text>
</comment>
<organism evidence="22 23">
    <name type="scientific">Podospora fimiseda</name>
    <dbReference type="NCBI Taxonomy" id="252190"/>
    <lineage>
        <taxon>Eukaryota</taxon>
        <taxon>Fungi</taxon>
        <taxon>Dikarya</taxon>
        <taxon>Ascomycota</taxon>
        <taxon>Pezizomycotina</taxon>
        <taxon>Sordariomycetes</taxon>
        <taxon>Sordariomycetidae</taxon>
        <taxon>Sordariales</taxon>
        <taxon>Podosporaceae</taxon>
        <taxon>Podospora</taxon>
    </lineage>
</organism>
<dbReference type="GO" id="GO:0000272">
    <property type="term" value="P:polysaccharide catabolic process"/>
    <property type="evidence" value="ECO:0007669"/>
    <property type="project" value="UniProtKB-KW"/>
</dbReference>
<evidence type="ECO:0000256" key="10">
    <source>
        <dbReference type="ARBA" id="ARBA00022801"/>
    </source>
</evidence>
<evidence type="ECO:0000259" key="19">
    <source>
        <dbReference type="Pfam" id="PF01055"/>
    </source>
</evidence>
<reference evidence="22" key="1">
    <citation type="journal article" date="2023" name="Mol. Phylogenet. Evol.">
        <title>Genome-scale phylogeny and comparative genomics of the fungal order Sordariales.</title>
        <authorList>
            <person name="Hensen N."/>
            <person name="Bonometti L."/>
            <person name="Westerberg I."/>
            <person name="Brannstrom I.O."/>
            <person name="Guillou S."/>
            <person name="Cros-Aarteil S."/>
            <person name="Calhoun S."/>
            <person name="Haridas S."/>
            <person name="Kuo A."/>
            <person name="Mondo S."/>
            <person name="Pangilinan J."/>
            <person name="Riley R."/>
            <person name="LaButti K."/>
            <person name="Andreopoulos B."/>
            <person name="Lipzen A."/>
            <person name="Chen C."/>
            <person name="Yan M."/>
            <person name="Daum C."/>
            <person name="Ng V."/>
            <person name="Clum A."/>
            <person name="Steindorff A."/>
            <person name="Ohm R.A."/>
            <person name="Martin F."/>
            <person name="Silar P."/>
            <person name="Natvig D.O."/>
            <person name="Lalanne C."/>
            <person name="Gautier V."/>
            <person name="Ament-Velasquez S.L."/>
            <person name="Kruys A."/>
            <person name="Hutchinson M.I."/>
            <person name="Powell A.J."/>
            <person name="Barry K."/>
            <person name="Miller A.N."/>
            <person name="Grigoriev I.V."/>
            <person name="Debuchy R."/>
            <person name="Gladieux P."/>
            <person name="Hiltunen Thoren M."/>
            <person name="Johannesson H."/>
        </authorList>
    </citation>
    <scope>NUCLEOTIDE SEQUENCE</scope>
    <source>
        <strain evidence="22">CBS 990.96</strain>
    </source>
</reference>
<evidence type="ECO:0000259" key="20">
    <source>
        <dbReference type="Pfam" id="PF13802"/>
    </source>
</evidence>
<evidence type="ECO:0000256" key="1">
    <source>
        <dbReference type="ARBA" id="ARBA00000448"/>
    </source>
</evidence>
<dbReference type="SUPFAM" id="SSF51445">
    <property type="entry name" value="(Trans)glycosidases"/>
    <property type="match status" value="1"/>
</dbReference>
<dbReference type="InterPro" id="IPR011013">
    <property type="entry name" value="Gal_mutarotase_sf_dom"/>
</dbReference>
<evidence type="ECO:0000256" key="14">
    <source>
        <dbReference type="ARBA" id="ARBA00023316"/>
    </source>
</evidence>
<evidence type="ECO:0000256" key="18">
    <source>
        <dbReference type="SAM" id="SignalP"/>
    </source>
</evidence>
<protein>
    <recommendedName>
        <fullName evidence="7">Probable alpha/beta-glucosidase agdC</fullName>
        <ecNumber evidence="5">3.2.1.20</ecNumber>
        <ecNumber evidence="6">3.2.1.21</ecNumber>
    </recommendedName>
</protein>
<dbReference type="InterPro" id="IPR013780">
    <property type="entry name" value="Glyco_hydro_b"/>
</dbReference>
<dbReference type="Pfam" id="PF13802">
    <property type="entry name" value="Gal_mutarotas_2"/>
    <property type="match status" value="1"/>
</dbReference>
<dbReference type="InterPro" id="IPR000322">
    <property type="entry name" value="Glyco_hydro_31_TIM"/>
</dbReference>
<evidence type="ECO:0000256" key="4">
    <source>
        <dbReference type="ARBA" id="ARBA00007806"/>
    </source>
</evidence>
<evidence type="ECO:0000256" key="17">
    <source>
        <dbReference type="RuleBase" id="RU361185"/>
    </source>
</evidence>
<dbReference type="EC" id="3.2.1.21" evidence="6"/>
<keyword evidence="11" id="KW-0325">Glycoprotein</keyword>
<dbReference type="SUPFAM" id="SSF74650">
    <property type="entry name" value="Galactose mutarotase-like"/>
    <property type="match status" value="1"/>
</dbReference>
<dbReference type="Gene3D" id="3.20.20.80">
    <property type="entry name" value="Glycosidases"/>
    <property type="match status" value="2"/>
</dbReference>
<dbReference type="EMBL" id="MU865300">
    <property type="protein sequence ID" value="KAK4230277.1"/>
    <property type="molecule type" value="Genomic_DNA"/>
</dbReference>
<evidence type="ECO:0000256" key="6">
    <source>
        <dbReference type="ARBA" id="ARBA00012744"/>
    </source>
</evidence>
<evidence type="ECO:0000256" key="16">
    <source>
        <dbReference type="ARBA" id="ARBA00025512"/>
    </source>
</evidence>
<dbReference type="PANTHER" id="PTHR22762:SF67">
    <property type="entry name" value="ALPHA_BETA-GLUCOSIDASE AGDC-RELATED"/>
    <property type="match status" value="1"/>
</dbReference>
<comment type="catalytic activity">
    <reaction evidence="2">
        <text>Hydrolysis of terminal, non-reducing (1-&gt;4)-linked alpha-D-glucose residues with release of alpha-D-glucose.</text>
        <dbReference type="EC" id="3.2.1.20"/>
    </reaction>
</comment>
<dbReference type="Gene3D" id="2.60.40.1180">
    <property type="entry name" value="Golgi alpha-mannosidase II"/>
    <property type="match status" value="2"/>
</dbReference>
<dbReference type="InterPro" id="IPR025887">
    <property type="entry name" value="Glyco_hydro_31_N_dom"/>
</dbReference>
<keyword evidence="9 18" id="KW-0732">Signal</keyword>
<name>A0AAN7BVL9_9PEZI</name>
<evidence type="ECO:0000313" key="22">
    <source>
        <dbReference type="EMBL" id="KAK4230277.1"/>
    </source>
</evidence>
<dbReference type="GO" id="GO:0004558">
    <property type="term" value="F:alpha-1,4-glucosidase activity"/>
    <property type="evidence" value="ECO:0007669"/>
    <property type="project" value="UniProtKB-EC"/>
</dbReference>
<evidence type="ECO:0000256" key="2">
    <source>
        <dbReference type="ARBA" id="ARBA00001657"/>
    </source>
</evidence>
<evidence type="ECO:0000259" key="21">
    <source>
        <dbReference type="Pfam" id="PF21365"/>
    </source>
</evidence>
<dbReference type="CDD" id="cd06602">
    <property type="entry name" value="GH31_MGAM_SI_GAA"/>
    <property type="match status" value="1"/>
</dbReference>
<dbReference type="Pfam" id="PF21365">
    <property type="entry name" value="Glyco_hydro_31_3rd"/>
    <property type="match status" value="1"/>
</dbReference>
<evidence type="ECO:0000256" key="3">
    <source>
        <dbReference type="ARBA" id="ARBA00004613"/>
    </source>
</evidence>
<dbReference type="InterPro" id="IPR017853">
    <property type="entry name" value="GH"/>
</dbReference>
<dbReference type="GO" id="GO:0071555">
    <property type="term" value="P:cell wall organization"/>
    <property type="evidence" value="ECO:0007669"/>
    <property type="project" value="UniProtKB-KW"/>
</dbReference>
<comment type="subcellular location">
    <subcellularLocation>
        <location evidence="3">Secreted</location>
    </subcellularLocation>
</comment>
<dbReference type="AlphaFoldDB" id="A0AAN7BVL9"/>
<evidence type="ECO:0000256" key="5">
    <source>
        <dbReference type="ARBA" id="ARBA00012741"/>
    </source>
</evidence>